<keyword evidence="3" id="KW-1185">Reference proteome</keyword>
<protein>
    <recommendedName>
        <fullName evidence="4">LTXXQ motif family protein</fullName>
    </recommendedName>
</protein>
<organism evidence="2 3">
    <name type="scientific">Candidatus Litorirhabdus singularis</name>
    <dbReference type="NCBI Taxonomy" id="2518993"/>
    <lineage>
        <taxon>Bacteria</taxon>
        <taxon>Pseudomonadati</taxon>
        <taxon>Pseudomonadota</taxon>
        <taxon>Gammaproteobacteria</taxon>
        <taxon>Cellvibrionales</taxon>
        <taxon>Halieaceae</taxon>
        <taxon>Candidatus Litorirhabdus</taxon>
    </lineage>
</organism>
<evidence type="ECO:0000256" key="1">
    <source>
        <dbReference type="SAM" id="SignalP"/>
    </source>
</evidence>
<accession>A0ABT3TG53</accession>
<dbReference type="EMBL" id="SHNN01000002">
    <property type="protein sequence ID" value="MCX2981180.1"/>
    <property type="molecule type" value="Genomic_DNA"/>
</dbReference>
<gene>
    <name evidence="2" type="ORF">EYC98_09915</name>
</gene>
<evidence type="ECO:0000313" key="3">
    <source>
        <dbReference type="Proteomes" id="UP001143362"/>
    </source>
</evidence>
<name>A0ABT3TG53_9GAMM</name>
<evidence type="ECO:0000313" key="2">
    <source>
        <dbReference type="EMBL" id="MCX2981180.1"/>
    </source>
</evidence>
<keyword evidence="1" id="KW-0732">Signal</keyword>
<feature type="signal peptide" evidence="1">
    <location>
        <begin position="1"/>
        <end position="19"/>
    </location>
</feature>
<proteinExistence type="predicted"/>
<dbReference type="RefSeq" id="WP_279245187.1">
    <property type="nucleotide sequence ID" value="NZ_SHNN01000002.1"/>
</dbReference>
<evidence type="ECO:0008006" key="4">
    <source>
        <dbReference type="Google" id="ProtNLM"/>
    </source>
</evidence>
<feature type="chain" id="PRO_5045131947" description="LTXXQ motif family protein" evidence="1">
    <location>
        <begin position="20"/>
        <end position="162"/>
    </location>
</feature>
<comment type="caution">
    <text evidence="2">The sequence shown here is derived from an EMBL/GenBank/DDBJ whole genome shotgun (WGS) entry which is preliminary data.</text>
</comment>
<reference evidence="2" key="1">
    <citation type="submission" date="2019-02" db="EMBL/GenBank/DDBJ databases">
        <authorList>
            <person name="Li S.-H."/>
        </authorList>
    </citation>
    <scope>NUCLEOTIDE SEQUENCE</scope>
    <source>
        <strain evidence="2">IMCC14734</strain>
    </source>
</reference>
<sequence length="162" mass="18263">MQRALCGLFLSFLVMAANAEQALLEMARADISGARNDIVLLAMDLTPAQQKVFWPIYQDYAKEQDTLLVQRMTMLEEFSANFGNMTADHANRIADQSFAIQRARLQRRENYFARISKALDPILAARFIQVDSQVSTLLDFELMKSTPLIAPPPPVDNVEVVN</sequence>
<dbReference type="Proteomes" id="UP001143362">
    <property type="component" value="Unassembled WGS sequence"/>
</dbReference>